<keyword evidence="3" id="KW-1185">Reference proteome</keyword>
<protein>
    <submittedName>
        <fullName evidence="2">Uncharacterized protein</fullName>
    </submittedName>
</protein>
<gene>
    <name evidence="2" type="ORF">FKG94_13100</name>
</gene>
<evidence type="ECO:0000313" key="2">
    <source>
        <dbReference type="EMBL" id="TQV78018.1"/>
    </source>
</evidence>
<name>A0A545TLE1_9GAMM</name>
<dbReference type="AlphaFoldDB" id="A0A545TLE1"/>
<reference evidence="2 3" key="1">
    <citation type="submission" date="2019-06" db="EMBL/GenBank/DDBJ databases">
        <title>Whole genome sequence for Cellvibrionaceae sp. R142.</title>
        <authorList>
            <person name="Wang G."/>
        </authorList>
    </citation>
    <scope>NUCLEOTIDE SEQUENCE [LARGE SCALE GENOMIC DNA]</scope>
    <source>
        <strain evidence="2 3">R142</strain>
    </source>
</reference>
<organism evidence="2 3">
    <name type="scientific">Exilibacterium tricleocarpae</name>
    <dbReference type="NCBI Taxonomy" id="2591008"/>
    <lineage>
        <taxon>Bacteria</taxon>
        <taxon>Pseudomonadati</taxon>
        <taxon>Pseudomonadota</taxon>
        <taxon>Gammaproteobacteria</taxon>
        <taxon>Cellvibrionales</taxon>
        <taxon>Cellvibrionaceae</taxon>
        <taxon>Exilibacterium</taxon>
    </lineage>
</organism>
<evidence type="ECO:0000256" key="1">
    <source>
        <dbReference type="SAM" id="MobiDB-lite"/>
    </source>
</evidence>
<dbReference type="RefSeq" id="WP_142904797.1">
    <property type="nucleotide sequence ID" value="NZ_ML660094.1"/>
</dbReference>
<feature type="region of interest" description="Disordered" evidence="1">
    <location>
        <begin position="85"/>
        <end position="106"/>
    </location>
</feature>
<feature type="compositionally biased region" description="Acidic residues" evidence="1">
    <location>
        <begin position="93"/>
        <end position="106"/>
    </location>
</feature>
<evidence type="ECO:0000313" key="3">
    <source>
        <dbReference type="Proteomes" id="UP000319732"/>
    </source>
</evidence>
<dbReference type="Proteomes" id="UP000319732">
    <property type="component" value="Unassembled WGS sequence"/>
</dbReference>
<sequence length="106" mass="12063">MELKEWFAKTPEYFPASFSESDAPLNHNPLIGGTTHYTVRNVRQVVKFVQHSAKRCEGNELTLSFSETWGLWMILEACCNALDFEDTHRPDGGEPDEDSEEAEQAQ</sequence>
<comment type="caution">
    <text evidence="2">The sequence shown here is derived from an EMBL/GenBank/DDBJ whole genome shotgun (WGS) entry which is preliminary data.</text>
</comment>
<proteinExistence type="predicted"/>
<accession>A0A545TLE1</accession>
<dbReference type="EMBL" id="VHSG01000013">
    <property type="protein sequence ID" value="TQV78018.1"/>
    <property type="molecule type" value="Genomic_DNA"/>
</dbReference>